<reference evidence="1" key="1">
    <citation type="submission" date="2023-06" db="EMBL/GenBank/DDBJ databases">
        <authorList>
            <consortium name="Lawrence Berkeley National Laboratory"/>
            <person name="Ahrendt S."/>
            <person name="Sahu N."/>
            <person name="Indic B."/>
            <person name="Wong-Bajracharya J."/>
            <person name="Merenyi Z."/>
            <person name="Ke H.-M."/>
            <person name="Monk M."/>
            <person name="Kocsube S."/>
            <person name="Drula E."/>
            <person name="Lipzen A."/>
            <person name="Balint B."/>
            <person name="Henrissat B."/>
            <person name="Andreopoulos B."/>
            <person name="Martin F.M."/>
            <person name="Harder C.B."/>
            <person name="Rigling D."/>
            <person name="Ford K.L."/>
            <person name="Foster G.D."/>
            <person name="Pangilinan J."/>
            <person name="Papanicolaou A."/>
            <person name="Barry K."/>
            <person name="LaButti K."/>
            <person name="Viragh M."/>
            <person name="Koriabine M."/>
            <person name="Yan M."/>
            <person name="Riley R."/>
            <person name="Champramary S."/>
            <person name="Plett K.L."/>
            <person name="Tsai I.J."/>
            <person name="Slot J."/>
            <person name="Sipos G."/>
            <person name="Plett J."/>
            <person name="Nagy L.G."/>
            <person name="Grigoriev I.V."/>
        </authorList>
    </citation>
    <scope>NUCLEOTIDE SEQUENCE</scope>
    <source>
        <strain evidence="1">FPL87.14</strain>
    </source>
</reference>
<sequence length="224" mass="25210">MHMVSIVEHFPRLETLVLYDMLLVESIDAMTKEGIQTLQLRSPEGLSDVFGVMTLPDLRCLEIIDDDTESSGKTLVIATSDVDAMLPFLASSPVLTEIRFDNLAIRDTDLLRILEETLELKRLAVVECKTVPECFSITDELLERLKEPSVFLTKLEHVELVWAKNNEIEEGKMLDVLEARHSCGVVIGVRGGKELKEETLTKIQSLRARGMVTGPYWVQLSKVL</sequence>
<dbReference type="SUPFAM" id="SSF52047">
    <property type="entry name" value="RNI-like"/>
    <property type="match status" value="1"/>
</dbReference>
<dbReference type="Proteomes" id="UP001175226">
    <property type="component" value="Unassembled WGS sequence"/>
</dbReference>
<evidence type="ECO:0000313" key="1">
    <source>
        <dbReference type="EMBL" id="KAK0443161.1"/>
    </source>
</evidence>
<keyword evidence="2" id="KW-1185">Reference proteome</keyword>
<proteinExistence type="predicted"/>
<evidence type="ECO:0000313" key="2">
    <source>
        <dbReference type="Proteomes" id="UP001175226"/>
    </source>
</evidence>
<accession>A0AA39MQC2</accession>
<dbReference type="Gene3D" id="3.80.10.10">
    <property type="entry name" value="Ribonuclease Inhibitor"/>
    <property type="match status" value="1"/>
</dbReference>
<name>A0AA39MQC2_9AGAR</name>
<dbReference type="EMBL" id="JAUEPT010000023">
    <property type="protein sequence ID" value="KAK0443161.1"/>
    <property type="molecule type" value="Genomic_DNA"/>
</dbReference>
<organism evidence="1 2">
    <name type="scientific">Armillaria borealis</name>
    <dbReference type="NCBI Taxonomy" id="47425"/>
    <lineage>
        <taxon>Eukaryota</taxon>
        <taxon>Fungi</taxon>
        <taxon>Dikarya</taxon>
        <taxon>Basidiomycota</taxon>
        <taxon>Agaricomycotina</taxon>
        <taxon>Agaricomycetes</taxon>
        <taxon>Agaricomycetidae</taxon>
        <taxon>Agaricales</taxon>
        <taxon>Marasmiineae</taxon>
        <taxon>Physalacriaceae</taxon>
        <taxon>Armillaria</taxon>
    </lineage>
</organism>
<dbReference type="AlphaFoldDB" id="A0AA39MQC2"/>
<gene>
    <name evidence="1" type="ORF">EV421DRAFT_1903670</name>
</gene>
<dbReference type="InterPro" id="IPR032675">
    <property type="entry name" value="LRR_dom_sf"/>
</dbReference>
<comment type="caution">
    <text evidence="1">The sequence shown here is derived from an EMBL/GenBank/DDBJ whole genome shotgun (WGS) entry which is preliminary data.</text>
</comment>
<protein>
    <submittedName>
        <fullName evidence="1">Uncharacterized protein</fullName>
    </submittedName>
</protein>